<evidence type="ECO:0000256" key="1">
    <source>
        <dbReference type="ARBA" id="ARBA00022438"/>
    </source>
</evidence>
<dbReference type="InterPro" id="IPR050491">
    <property type="entry name" value="AmpC-like"/>
</dbReference>
<dbReference type="PANTHER" id="PTHR46825:SF9">
    <property type="entry name" value="BETA-LACTAMASE-RELATED DOMAIN-CONTAINING PROTEIN"/>
    <property type="match status" value="1"/>
</dbReference>
<organism evidence="5 6">
    <name type="scientific">Salinomyces thailandicus</name>
    <dbReference type="NCBI Taxonomy" id="706561"/>
    <lineage>
        <taxon>Eukaryota</taxon>
        <taxon>Fungi</taxon>
        <taxon>Dikarya</taxon>
        <taxon>Ascomycota</taxon>
        <taxon>Pezizomycotina</taxon>
        <taxon>Dothideomycetes</taxon>
        <taxon>Dothideomycetidae</taxon>
        <taxon>Mycosphaerellales</taxon>
        <taxon>Teratosphaeriaceae</taxon>
        <taxon>Salinomyces</taxon>
    </lineage>
</organism>
<dbReference type="Gene3D" id="2.40.128.50">
    <property type="match status" value="2"/>
</dbReference>
<evidence type="ECO:0000313" key="5">
    <source>
        <dbReference type="EMBL" id="TKA22256.1"/>
    </source>
</evidence>
<proteinExistence type="inferred from homology"/>
<comment type="similarity">
    <text evidence="2">Belongs to the peptidase S12 family.</text>
</comment>
<evidence type="ECO:0000259" key="3">
    <source>
        <dbReference type="Pfam" id="PF00144"/>
    </source>
</evidence>
<evidence type="ECO:0000259" key="4">
    <source>
        <dbReference type="Pfam" id="PF07930"/>
    </source>
</evidence>
<evidence type="ECO:0008006" key="7">
    <source>
        <dbReference type="Google" id="ProtNLM"/>
    </source>
</evidence>
<sequence>MSARTSIQDVLDSVPSTFRGPGGAVAVVKDGELAGQRVWGYADLDARALMTPKTIFPICSISKQMVCLVLTDLLQNDKDHTFVQALEKALHDLLPRDVASNEQLTVERLVAMQSGLRDYWALTVLWGAKPGGRFSIYQDVPQALKRLGGFHFPPGTQMSYCNTNFVTVGLAMEKATGRTLGDLLQEGLFKPAGMNTAAMRPDTERIPPPLVGYEGSEEAGYIPYQNRIEWAADAGIQASLEDMIAYEKFLDREALDLRSAYRKNSQQPYYLDGSPASYGFGLAHGDVDGIKLIGHGGGLAGFRLFRCYLAESRTSVLIMLNSEGDVDAITGHIVRGIAGKAKDQAPLEQIEVDWTGCYLDEQSLLSVGVTQKKPGKLSVSYAGRDESMSLTNSTEAASKKTQVNFESGRLKIRRHRGHDIIARPLQSRTESNDAPSYIGAYRSDGIDSTLHIAGTGRMLYGSFDGYLGQGPAHVMRYLGENVWSLICRRSLDAPAPGEWTMVFHRGSDGNAVTGVTVGCWLARGIYYEKLT</sequence>
<dbReference type="InterPro" id="IPR001466">
    <property type="entry name" value="Beta-lactam-related"/>
</dbReference>
<dbReference type="SUPFAM" id="SSF56601">
    <property type="entry name" value="beta-lactamase/transpeptidase-like"/>
    <property type="match status" value="1"/>
</dbReference>
<dbReference type="InterPro" id="IPR012856">
    <property type="entry name" value="DAP_B_dom"/>
</dbReference>
<dbReference type="Pfam" id="PF00144">
    <property type="entry name" value="Beta-lactamase"/>
    <property type="match status" value="1"/>
</dbReference>
<dbReference type="Pfam" id="PF07930">
    <property type="entry name" value="DAP_B"/>
    <property type="match status" value="1"/>
</dbReference>
<keyword evidence="1" id="KW-0031">Aminopeptidase</keyword>
<dbReference type="AlphaFoldDB" id="A0A4U0TKL6"/>
<dbReference type="EMBL" id="NAJL01000079">
    <property type="protein sequence ID" value="TKA22256.1"/>
    <property type="molecule type" value="Genomic_DNA"/>
</dbReference>
<evidence type="ECO:0000313" key="6">
    <source>
        <dbReference type="Proteomes" id="UP000308549"/>
    </source>
</evidence>
<dbReference type="InterPro" id="IPR012338">
    <property type="entry name" value="Beta-lactam/transpept-like"/>
</dbReference>
<reference evidence="5 6" key="1">
    <citation type="submission" date="2017-03" db="EMBL/GenBank/DDBJ databases">
        <title>Genomes of endolithic fungi from Antarctica.</title>
        <authorList>
            <person name="Coleine C."/>
            <person name="Masonjones S."/>
            <person name="Stajich J.E."/>
        </authorList>
    </citation>
    <scope>NUCLEOTIDE SEQUENCE [LARGE SCALE GENOMIC DNA]</scope>
    <source>
        <strain evidence="5 6">CCFEE 6315</strain>
    </source>
</reference>
<dbReference type="PANTHER" id="PTHR46825">
    <property type="entry name" value="D-ALANYL-D-ALANINE-CARBOXYPEPTIDASE/ENDOPEPTIDASE AMPH"/>
    <property type="match status" value="1"/>
</dbReference>
<evidence type="ECO:0000256" key="2">
    <source>
        <dbReference type="ARBA" id="ARBA00038215"/>
    </source>
</evidence>
<dbReference type="NCBIfam" id="NF009622">
    <property type="entry name" value="PRK13128.1"/>
    <property type="match status" value="1"/>
</dbReference>
<dbReference type="SUPFAM" id="SSF50886">
    <property type="entry name" value="D-aminopeptidase, middle and C-terminal domains"/>
    <property type="match status" value="1"/>
</dbReference>
<protein>
    <recommendedName>
        <fullName evidence="7">D-aminopeptidase</fullName>
    </recommendedName>
</protein>
<gene>
    <name evidence="5" type="ORF">B0A50_08218</name>
</gene>
<keyword evidence="1" id="KW-0378">Hydrolase</keyword>
<dbReference type="OrthoDB" id="5946976at2759"/>
<feature type="domain" description="D-aminopeptidase" evidence="4">
    <location>
        <begin position="351"/>
        <end position="527"/>
    </location>
</feature>
<accession>A0A4U0TKL6</accession>
<dbReference type="Gene3D" id="3.40.710.10">
    <property type="entry name" value="DD-peptidase/beta-lactamase superfamily"/>
    <property type="match status" value="1"/>
</dbReference>
<feature type="domain" description="Beta-lactamase-related" evidence="3">
    <location>
        <begin position="21"/>
        <end position="327"/>
    </location>
</feature>
<dbReference type="Proteomes" id="UP000308549">
    <property type="component" value="Unassembled WGS sequence"/>
</dbReference>
<dbReference type="GO" id="GO:0004177">
    <property type="term" value="F:aminopeptidase activity"/>
    <property type="evidence" value="ECO:0007669"/>
    <property type="project" value="UniProtKB-KW"/>
</dbReference>
<name>A0A4U0TKL6_9PEZI</name>
<dbReference type="InterPro" id="IPR027279">
    <property type="entry name" value="D_amino_pept/lipop_sf"/>
</dbReference>
<keyword evidence="1" id="KW-0645">Protease</keyword>
<keyword evidence="6" id="KW-1185">Reference proteome</keyword>
<comment type="caution">
    <text evidence="5">The sequence shown here is derived from an EMBL/GenBank/DDBJ whole genome shotgun (WGS) entry which is preliminary data.</text>
</comment>